<dbReference type="Gene3D" id="2.20.110.10">
    <property type="entry name" value="Histone H3 K4-specific methyltransferase SET7/9 N-terminal domain"/>
    <property type="match status" value="3"/>
</dbReference>
<dbReference type="InterPro" id="IPR003409">
    <property type="entry name" value="MORN"/>
</dbReference>
<dbReference type="GO" id="GO:0005829">
    <property type="term" value="C:cytosol"/>
    <property type="evidence" value="ECO:0007669"/>
    <property type="project" value="TreeGrafter"/>
</dbReference>
<dbReference type="AlphaFoldDB" id="A0A6C0K0L6"/>
<dbReference type="PANTHER" id="PTHR43215:SF14">
    <property type="entry name" value="RADIAL SPOKE HEAD 1 HOMOLOG"/>
    <property type="match status" value="1"/>
</dbReference>
<evidence type="ECO:0000256" key="2">
    <source>
        <dbReference type="SAM" id="MobiDB-lite"/>
    </source>
</evidence>
<evidence type="ECO:0000313" key="3">
    <source>
        <dbReference type="EMBL" id="QHU10490.1"/>
    </source>
</evidence>
<accession>A0A6C0K0L6</accession>
<sequence length="520" mass="61365">MYKKQKKTKRNSIKSKRFRKTRKRKMFGGEKKRIEYPNGDVYDGNIKNGLPDGKWKITYANGDVYDGEWSENTKTGIGKMTYANGDVYDGEWFENTKTGIGTMIYAIGNIYEGEWFKNKKVGMGTMTYVNGDIYRGHWNNDKKGSSPEPRHGIMTYANGDVYDGFWNDDVRYAIRPYHGIMTYANGDVYNGNWKNELRDEFGTMTYANGDVYEGYWKNGLRHDFGTMTYSNGEIYEGNWNNGEEDEDGDEEEEEEEEEEDEEAAVDIHKKAAKINLDKYLEIINQQGEEPYPNIKDYVLEKFIPYITEYFPEEKNNMLEKLNVIMNRVNIATDYSNMSRNKEIVKKTIDFVLKQPSNFIEEYIKTLIKECYSAFTGLEGEEGMSCVPGIIERIYMIIGEIVYQLSTEERFDEYENIETYNRLLTLFRKRVDKYEATKEWANTYLENEEKKEEIKGMTKQQRKEHYIEFIKNKYRDMDLLDEHTEKLIMDEAEKIDYVFDTLQFGGKKINKNKTKKKRRFA</sequence>
<reference evidence="3" key="1">
    <citation type="journal article" date="2020" name="Nature">
        <title>Giant virus diversity and host interactions through global metagenomics.</title>
        <authorList>
            <person name="Schulz F."/>
            <person name="Roux S."/>
            <person name="Paez-Espino D."/>
            <person name="Jungbluth S."/>
            <person name="Walsh D.A."/>
            <person name="Denef V.J."/>
            <person name="McMahon K.D."/>
            <person name="Konstantinidis K.T."/>
            <person name="Eloe-Fadrosh E.A."/>
            <person name="Kyrpides N.C."/>
            <person name="Woyke T."/>
        </authorList>
    </citation>
    <scope>NUCLEOTIDE SEQUENCE</scope>
    <source>
        <strain evidence="3">GVMAG-S-1101165-83</strain>
    </source>
</reference>
<name>A0A6C0K0L6_9ZZZZ</name>
<feature type="region of interest" description="Disordered" evidence="2">
    <location>
        <begin position="235"/>
        <end position="264"/>
    </location>
</feature>
<keyword evidence="1" id="KW-0677">Repeat</keyword>
<dbReference type="Pfam" id="PF02493">
    <property type="entry name" value="MORN"/>
    <property type="match status" value="6"/>
</dbReference>
<dbReference type="FunFam" id="2.20.110.10:FF:000002">
    <property type="entry name" value="Phosphatidylinositol 4-phosphate 5-kinase 8"/>
    <property type="match status" value="1"/>
</dbReference>
<feature type="compositionally biased region" description="Acidic residues" evidence="2">
    <location>
        <begin position="242"/>
        <end position="264"/>
    </location>
</feature>
<dbReference type="EMBL" id="MN740769">
    <property type="protein sequence ID" value="QHU10490.1"/>
    <property type="molecule type" value="Genomic_DNA"/>
</dbReference>
<organism evidence="3">
    <name type="scientific">viral metagenome</name>
    <dbReference type="NCBI Taxonomy" id="1070528"/>
    <lineage>
        <taxon>unclassified sequences</taxon>
        <taxon>metagenomes</taxon>
        <taxon>organismal metagenomes</taxon>
    </lineage>
</organism>
<dbReference type="SUPFAM" id="SSF82185">
    <property type="entry name" value="Histone H3 K4-specific methyltransferase SET7/9 N-terminal domain"/>
    <property type="match status" value="2"/>
</dbReference>
<proteinExistence type="predicted"/>
<dbReference type="SMART" id="SM00698">
    <property type="entry name" value="MORN"/>
    <property type="match status" value="7"/>
</dbReference>
<feature type="region of interest" description="Disordered" evidence="2">
    <location>
        <begin position="1"/>
        <end position="22"/>
    </location>
</feature>
<dbReference type="PANTHER" id="PTHR43215">
    <property type="entry name" value="RADIAL SPOKE HEAD 1 HOMOLOG"/>
    <property type="match status" value="1"/>
</dbReference>
<evidence type="ECO:0000256" key="1">
    <source>
        <dbReference type="ARBA" id="ARBA00022737"/>
    </source>
</evidence>
<protein>
    <submittedName>
        <fullName evidence="3">Uncharacterized protein</fullName>
    </submittedName>
</protein>